<dbReference type="OrthoDB" id="9797093at2"/>
<feature type="compositionally biased region" description="Basic and acidic residues" evidence="1">
    <location>
        <begin position="93"/>
        <end position="108"/>
    </location>
</feature>
<dbReference type="AlphaFoldDB" id="A0A5B8SX21"/>
<feature type="region of interest" description="Disordered" evidence="1">
    <location>
        <begin position="89"/>
        <end position="108"/>
    </location>
</feature>
<dbReference type="EMBL" id="CP042382">
    <property type="protein sequence ID" value="QEA39473.1"/>
    <property type="molecule type" value="Genomic_DNA"/>
</dbReference>
<dbReference type="KEGG" id="paur:FGL86_10565"/>
<organism evidence="2 3">
    <name type="scientific">Pistricoccus aurantiacus</name>
    <dbReference type="NCBI Taxonomy" id="1883414"/>
    <lineage>
        <taxon>Bacteria</taxon>
        <taxon>Pseudomonadati</taxon>
        <taxon>Pseudomonadota</taxon>
        <taxon>Gammaproteobacteria</taxon>
        <taxon>Oceanospirillales</taxon>
        <taxon>Halomonadaceae</taxon>
        <taxon>Pistricoccus</taxon>
    </lineage>
</organism>
<accession>A0A5B8SX21</accession>
<dbReference type="RefSeq" id="WP_147184524.1">
    <property type="nucleotide sequence ID" value="NZ_CP042382.1"/>
</dbReference>
<evidence type="ECO:0000313" key="2">
    <source>
        <dbReference type="EMBL" id="QEA39473.1"/>
    </source>
</evidence>
<reference evidence="2 3" key="1">
    <citation type="submission" date="2019-06" db="EMBL/GenBank/DDBJ databases">
        <title>Genome analyses of bacteria isolated from kimchi.</title>
        <authorList>
            <person name="Lee S."/>
            <person name="Ahn S."/>
            <person name="Roh S."/>
        </authorList>
    </citation>
    <scope>NUCLEOTIDE SEQUENCE [LARGE SCALE GENOMIC DNA]</scope>
    <source>
        <strain evidence="2 3">CBA4606</strain>
    </source>
</reference>
<keyword evidence="3" id="KW-1185">Reference proteome</keyword>
<dbReference type="Pfam" id="PF05973">
    <property type="entry name" value="Gp49"/>
    <property type="match status" value="1"/>
</dbReference>
<proteinExistence type="predicted"/>
<evidence type="ECO:0000256" key="1">
    <source>
        <dbReference type="SAM" id="MobiDB-lite"/>
    </source>
</evidence>
<protein>
    <submittedName>
        <fullName evidence="2">Type II toxin-antitoxin system RelE/ParE family toxin</fullName>
    </submittedName>
</protein>
<sequence length="108" mass="12432">MAETKKGVEFCGDSMARLRDFPKEARREAGYQIDKVQEGIMPDRFRPMPSIGSGVVEIKIDENDGTFRVFYVANRGGVLYILHCFQKKTQKTSKKDIDLGKQRYRELP</sequence>
<gene>
    <name evidence="2" type="ORF">FGL86_10565</name>
</gene>
<dbReference type="Proteomes" id="UP000321272">
    <property type="component" value="Chromosome"/>
</dbReference>
<evidence type="ECO:0000313" key="3">
    <source>
        <dbReference type="Proteomes" id="UP000321272"/>
    </source>
</evidence>
<name>A0A5B8SX21_9GAMM</name>
<dbReference type="InterPro" id="IPR009241">
    <property type="entry name" value="HigB-like"/>
</dbReference>